<comment type="similarity">
    <text evidence="2 13">Belongs to the GHMP kinase family. Homoserine kinase subfamily.</text>
</comment>
<dbReference type="AlphaFoldDB" id="A0A0W1KK64"/>
<dbReference type="PIRSF" id="PIRSF000676">
    <property type="entry name" value="Homoser_kin"/>
    <property type="match status" value="1"/>
</dbReference>
<dbReference type="InterPro" id="IPR013750">
    <property type="entry name" value="GHMP_kinase_C_dom"/>
</dbReference>
<comment type="caution">
    <text evidence="16">The sequence shown here is derived from an EMBL/GenBank/DDBJ whole genome shotgun (WGS) entry which is preliminary data.</text>
</comment>
<evidence type="ECO:0000256" key="8">
    <source>
        <dbReference type="ARBA" id="ARBA00022741"/>
    </source>
</evidence>
<dbReference type="PATRIC" id="fig|59561.3.peg.868"/>
<dbReference type="RefSeq" id="WP_062613440.1">
    <property type="nucleotide sequence ID" value="NZ_CAUPHE010000030.1"/>
</dbReference>
<evidence type="ECO:0000256" key="3">
    <source>
        <dbReference type="ARBA" id="ARBA00012078"/>
    </source>
</evidence>
<evidence type="ECO:0000256" key="13">
    <source>
        <dbReference type="HAMAP-Rule" id="MF_00384"/>
    </source>
</evidence>
<gene>
    <name evidence="13 16" type="primary">thrB</name>
    <name evidence="16" type="ORF">AQZ59_00876</name>
</gene>
<dbReference type="InterPro" id="IPR020568">
    <property type="entry name" value="Ribosomal_Su5_D2-typ_SF"/>
</dbReference>
<dbReference type="InterPro" id="IPR000870">
    <property type="entry name" value="Homoserine_kinase"/>
</dbReference>
<evidence type="ECO:0000259" key="14">
    <source>
        <dbReference type="Pfam" id="PF00288"/>
    </source>
</evidence>
<dbReference type="STRING" id="59561.AQZ59_00876"/>
<sequence>MRIVNDTARVRVPASSGNLGPGFDSMGMAHDVWDEVSATLTTGASKAIVVGEGHDTLPKDETHLIIRVMRETFERVGAPAAGIELVCRNAIPHGKGMGSSAAAVVAGVMLVREMLGSPAEFTLEQVLNIAAEYEGHPDNAAPAIYGGVTVSWTEGEGYRTAQLAVSPQVRTTLLVPHEVLPTTTARAVLPPTIPHADAAFNAGRAALLTHALASDPSLLFAATEDRLHQGYRADSMPHTAAMLKALREAGWPAVVSGAGPTILLFAQVAPEMANILAKQGFRTVDSKQVAGAHILGR</sequence>
<dbReference type="InterPro" id="IPR006204">
    <property type="entry name" value="GHMP_kinase_N_dom"/>
</dbReference>
<proteinExistence type="inferred from homology"/>
<dbReference type="EC" id="2.7.1.39" evidence="3 13"/>
<dbReference type="GO" id="GO:0005737">
    <property type="term" value="C:cytoplasm"/>
    <property type="evidence" value="ECO:0007669"/>
    <property type="project" value="UniProtKB-SubCell"/>
</dbReference>
<comment type="pathway">
    <text evidence="1 13">Amino-acid biosynthesis; L-threonine biosynthesis; L-threonine from L-aspartate: step 4/5.</text>
</comment>
<reference evidence="16 17" key="1">
    <citation type="submission" date="2015-11" db="EMBL/GenBank/DDBJ databases">
        <title>Draft Genome Sequence of the Type Strain Trueperella bernardiae LCDC 89-0504T, Isolated from Blood Culture.</title>
        <authorList>
            <person name="Bernier A.-M."/>
            <person name="Bernard K."/>
        </authorList>
    </citation>
    <scope>NUCLEOTIDE SEQUENCE [LARGE SCALE GENOMIC DNA]</scope>
    <source>
        <strain evidence="16 17">LCDC 89-0504</strain>
    </source>
</reference>
<dbReference type="NCBIfam" id="TIGR00191">
    <property type="entry name" value="thrB"/>
    <property type="match status" value="1"/>
</dbReference>
<feature type="domain" description="GHMP kinase N-terminal" evidence="14">
    <location>
        <begin position="64"/>
        <end position="147"/>
    </location>
</feature>
<dbReference type="SUPFAM" id="SSF55060">
    <property type="entry name" value="GHMP Kinase, C-terminal domain"/>
    <property type="match status" value="1"/>
</dbReference>
<evidence type="ECO:0000256" key="1">
    <source>
        <dbReference type="ARBA" id="ARBA00005015"/>
    </source>
</evidence>
<evidence type="ECO:0000256" key="10">
    <source>
        <dbReference type="ARBA" id="ARBA00022840"/>
    </source>
</evidence>
<comment type="subcellular location">
    <subcellularLocation>
        <location evidence="13">Cytoplasm</location>
    </subcellularLocation>
</comment>
<dbReference type="GO" id="GO:0004413">
    <property type="term" value="F:homoserine kinase activity"/>
    <property type="evidence" value="ECO:0007669"/>
    <property type="project" value="UniProtKB-UniRule"/>
</dbReference>
<dbReference type="PROSITE" id="PS00627">
    <property type="entry name" value="GHMP_KINASES_ATP"/>
    <property type="match status" value="1"/>
</dbReference>
<protein>
    <recommendedName>
        <fullName evidence="4 13">Homoserine kinase</fullName>
        <shortName evidence="13">HK</shortName>
        <shortName evidence="13">HSK</shortName>
        <ecNumber evidence="3 13">2.7.1.39</ecNumber>
    </recommendedName>
</protein>
<keyword evidence="6 13" id="KW-0808">Transferase</keyword>
<organism evidence="16 17">
    <name type="scientific">Trueperella bernardiae</name>
    <dbReference type="NCBI Taxonomy" id="59561"/>
    <lineage>
        <taxon>Bacteria</taxon>
        <taxon>Bacillati</taxon>
        <taxon>Actinomycetota</taxon>
        <taxon>Actinomycetes</taxon>
        <taxon>Actinomycetales</taxon>
        <taxon>Actinomycetaceae</taxon>
        <taxon>Trueperella</taxon>
    </lineage>
</organism>
<evidence type="ECO:0000256" key="6">
    <source>
        <dbReference type="ARBA" id="ARBA00022679"/>
    </source>
</evidence>
<evidence type="ECO:0000313" key="16">
    <source>
        <dbReference type="EMBL" id="KTF04354.1"/>
    </source>
</evidence>
<keyword evidence="13" id="KW-0963">Cytoplasm</keyword>
<comment type="function">
    <text evidence="12 13">Catalyzes the ATP-dependent phosphorylation of L-homoserine to L-homoserine phosphate.</text>
</comment>
<comment type="catalytic activity">
    <reaction evidence="11 13">
        <text>L-homoserine + ATP = O-phospho-L-homoserine + ADP + H(+)</text>
        <dbReference type="Rhea" id="RHEA:13985"/>
        <dbReference type="ChEBI" id="CHEBI:15378"/>
        <dbReference type="ChEBI" id="CHEBI:30616"/>
        <dbReference type="ChEBI" id="CHEBI:57476"/>
        <dbReference type="ChEBI" id="CHEBI:57590"/>
        <dbReference type="ChEBI" id="CHEBI:456216"/>
        <dbReference type="EC" id="2.7.1.39"/>
    </reaction>
</comment>
<dbReference type="Proteomes" id="UP000054404">
    <property type="component" value="Unassembled WGS sequence"/>
</dbReference>
<dbReference type="OrthoDB" id="9769912at2"/>
<keyword evidence="10 13" id="KW-0067">ATP-binding</keyword>
<evidence type="ECO:0000256" key="7">
    <source>
        <dbReference type="ARBA" id="ARBA00022697"/>
    </source>
</evidence>
<accession>A0A0W1KK64</accession>
<dbReference type="PRINTS" id="PR00958">
    <property type="entry name" value="HOMSERKINASE"/>
</dbReference>
<evidence type="ECO:0000313" key="17">
    <source>
        <dbReference type="Proteomes" id="UP000054404"/>
    </source>
</evidence>
<evidence type="ECO:0000259" key="15">
    <source>
        <dbReference type="Pfam" id="PF08544"/>
    </source>
</evidence>
<evidence type="ECO:0000256" key="4">
    <source>
        <dbReference type="ARBA" id="ARBA00017858"/>
    </source>
</evidence>
<dbReference type="HAMAP" id="MF_00384">
    <property type="entry name" value="Homoser_kinase"/>
    <property type="match status" value="1"/>
</dbReference>
<keyword evidence="7 13" id="KW-0791">Threonine biosynthesis</keyword>
<keyword evidence="8 13" id="KW-0547">Nucleotide-binding</keyword>
<dbReference type="Pfam" id="PF00288">
    <property type="entry name" value="GHMP_kinases_N"/>
    <property type="match status" value="1"/>
</dbReference>
<keyword evidence="9 13" id="KW-0418">Kinase</keyword>
<dbReference type="SUPFAM" id="SSF54211">
    <property type="entry name" value="Ribosomal protein S5 domain 2-like"/>
    <property type="match status" value="1"/>
</dbReference>
<dbReference type="InterPro" id="IPR036554">
    <property type="entry name" value="GHMP_kinase_C_sf"/>
</dbReference>
<evidence type="ECO:0000256" key="12">
    <source>
        <dbReference type="ARBA" id="ARBA00049954"/>
    </source>
</evidence>
<evidence type="ECO:0000256" key="5">
    <source>
        <dbReference type="ARBA" id="ARBA00022605"/>
    </source>
</evidence>
<dbReference type="Gene3D" id="3.30.70.890">
    <property type="entry name" value="GHMP kinase, C-terminal domain"/>
    <property type="match status" value="1"/>
</dbReference>
<name>A0A0W1KK64_9ACTO</name>
<evidence type="ECO:0000256" key="9">
    <source>
        <dbReference type="ARBA" id="ARBA00022777"/>
    </source>
</evidence>
<dbReference type="Pfam" id="PF08544">
    <property type="entry name" value="GHMP_kinases_C"/>
    <property type="match status" value="1"/>
</dbReference>
<evidence type="ECO:0000256" key="2">
    <source>
        <dbReference type="ARBA" id="ARBA00007370"/>
    </source>
</evidence>
<dbReference type="InterPro" id="IPR006203">
    <property type="entry name" value="GHMP_knse_ATP-bd_CS"/>
</dbReference>
<dbReference type="InterPro" id="IPR014721">
    <property type="entry name" value="Ribsml_uS5_D2-typ_fold_subgr"/>
</dbReference>
<keyword evidence="5 13" id="KW-0028">Amino-acid biosynthesis</keyword>
<dbReference type="PANTHER" id="PTHR20861:SF1">
    <property type="entry name" value="HOMOSERINE KINASE"/>
    <property type="match status" value="1"/>
</dbReference>
<feature type="binding site" evidence="13">
    <location>
        <begin position="92"/>
        <end position="102"/>
    </location>
    <ligand>
        <name>ATP</name>
        <dbReference type="ChEBI" id="CHEBI:30616"/>
    </ligand>
</feature>
<feature type="domain" description="GHMP kinase C-terminal" evidence="15">
    <location>
        <begin position="220"/>
        <end position="277"/>
    </location>
</feature>
<dbReference type="PANTHER" id="PTHR20861">
    <property type="entry name" value="HOMOSERINE/4-DIPHOSPHOCYTIDYL-2-C-METHYL-D-ERYTHRITOL KINASE"/>
    <property type="match status" value="1"/>
</dbReference>
<dbReference type="GO" id="GO:0005524">
    <property type="term" value="F:ATP binding"/>
    <property type="evidence" value="ECO:0007669"/>
    <property type="project" value="UniProtKB-UniRule"/>
</dbReference>
<dbReference type="UniPathway" id="UPA00050">
    <property type="reaction ID" value="UER00064"/>
</dbReference>
<dbReference type="EMBL" id="LNIZ01000003">
    <property type="protein sequence ID" value="KTF04354.1"/>
    <property type="molecule type" value="Genomic_DNA"/>
</dbReference>
<evidence type="ECO:0000256" key="11">
    <source>
        <dbReference type="ARBA" id="ARBA00049375"/>
    </source>
</evidence>
<keyword evidence="17" id="KW-1185">Reference proteome</keyword>
<dbReference type="Gene3D" id="3.30.230.10">
    <property type="match status" value="1"/>
</dbReference>
<dbReference type="GO" id="GO:0009088">
    <property type="term" value="P:threonine biosynthetic process"/>
    <property type="evidence" value="ECO:0007669"/>
    <property type="project" value="UniProtKB-UniRule"/>
</dbReference>